<evidence type="ECO:0000313" key="6">
    <source>
        <dbReference type="EMBL" id="MED6172639.1"/>
    </source>
</evidence>
<name>A0ABU6VGF4_9FABA</name>
<reference evidence="6 7" key="1">
    <citation type="journal article" date="2023" name="Plants (Basel)">
        <title>Bridging the Gap: Combining Genomics and Transcriptomics Approaches to Understand Stylosanthes scabra, an Orphan Legume from the Brazilian Caatinga.</title>
        <authorList>
            <person name="Ferreira-Neto J.R.C."/>
            <person name="da Silva M.D."/>
            <person name="Binneck E."/>
            <person name="de Melo N.F."/>
            <person name="da Silva R.H."/>
            <person name="de Melo A.L.T.M."/>
            <person name="Pandolfi V."/>
            <person name="Bustamante F.O."/>
            <person name="Brasileiro-Vidal A.C."/>
            <person name="Benko-Iseppon A.M."/>
        </authorList>
    </citation>
    <scope>NUCLEOTIDE SEQUENCE [LARGE SCALE GENOMIC DNA]</scope>
    <source>
        <tissue evidence="6">Leaves</tissue>
    </source>
</reference>
<dbReference type="Pfam" id="PF02800">
    <property type="entry name" value="Gp_dh_C"/>
    <property type="match status" value="1"/>
</dbReference>
<dbReference type="SMART" id="SM00846">
    <property type="entry name" value="Gp_dh_N"/>
    <property type="match status" value="1"/>
</dbReference>
<evidence type="ECO:0000256" key="3">
    <source>
        <dbReference type="RuleBase" id="RU000397"/>
    </source>
</evidence>
<evidence type="ECO:0000256" key="2">
    <source>
        <dbReference type="ARBA" id="ARBA00023002"/>
    </source>
</evidence>
<dbReference type="InterPro" id="IPR020830">
    <property type="entry name" value="GlycerAld_3-P_DH_AS"/>
</dbReference>
<dbReference type="CDD" id="cd18126">
    <property type="entry name" value="GAPDH_I_C"/>
    <property type="match status" value="1"/>
</dbReference>
<dbReference type="SUPFAM" id="SSF55347">
    <property type="entry name" value="Glyceraldehyde-3-phosphate dehydrogenase-like, C-terminal domain"/>
    <property type="match status" value="1"/>
</dbReference>
<sequence length="335" mass="36213">MGIKIGINGFGRIGRLVARVALQRDDVELVAVNDPFINTDYMTYMFKYDSVHGKWNNDIKVKDEKTLLFSGKPVAVFGCRNPEEIPWGQVGAEYIIESTGVFTDKDKAAAHLKGGAKKVIISAPSANAPMFVMGVNEKEYKKDIDILSNASCTTNCLAPLAKVIHDKFGIVEGLMTTVHATTATQKTVDGPSMKDWRGGRAAATNIIPSSTGAAKAVGKVLPALNNKLTGMAFRVPTIDVSVVDLTVRLEKGASYDDIKAAVKEASEGSLKGILGYTEDDVVSSDFVGDNRSSIFDAKAGISLNNNFVKLVSWYDNEWGYSSRVIDLVRHIASVK</sequence>
<dbReference type="EMBL" id="JASCZI010151406">
    <property type="protein sequence ID" value="MED6172639.1"/>
    <property type="molecule type" value="Genomic_DNA"/>
</dbReference>
<dbReference type="InterPro" id="IPR036291">
    <property type="entry name" value="NAD(P)-bd_dom_sf"/>
</dbReference>
<dbReference type="SUPFAM" id="SSF51735">
    <property type="entry name" value="NAD(P)-binding Rossmann-fold domains"/>
    <property type="match status" value="1"/>
</dbReference>
<dbReference type="InterPro" id="IPR020831">
    <property type="entry name" value="GlycerAld/Erythrose_P_DH"/>
</dbReference>
<proteinExistence type="inferred from homology"/>
<accession>A0ABU6VGF4</accession>
<comment type="caution">
    <text evidence="6">The sequence shown here is derived from an EMBL/GenBank/DDBJ whole genome shotgun (WGS) entry which is preliminary data.</text>
</comment>
<keyword evidence="7" id="KW-1185">Reference proteome</keyword>
<keyword evidence="2 4" id="KW-0560">Oxidoreductase</keyword>
<gene>
    <name evidence="6" type="ORF">PIB30_051886</name>
</gene>
<dbReference type="InterPro" id="IPR006424">
    <property type="entry name" value="Glyceraldehyde-3-P_DH_1"/>
</dbReference>
<evidence type="ECO:0000256" key="4">
    <source>
        <dbReference type="RuleBase" id="RU361160"/>
    </source>
</evidence>
<dbReference type="InterPro" id="IPR020828">
    <property type="entry name" value="GlycerAld_3-P_DH_NAD(P)-bd"/>
</dbReference>
<comment type="similarity">
    <text evidence="1 3">Belongs to the glyceraldehyde-3-phosphate dehydrogenase family.</text>
</comment>
<dbReference type="PROSITE" id="PS00071">
    <property type="entry name" value="GAPDH"/>
    <property type="match status" value="1"/>
</dbReference>
<dbReference type="Proteomes" id="UP001341840">
    <property type="component" value="Unassembled WGS sequence"/>
</dbReference>
<feature type="domain" description="Glyceraldehyde 3-phosphate dehydrogenase NAD(P) binding" evidence="5">
    <location>
        <begin position="3"/>
        <end position="152"/>
    </location>
</feature>
<evidence type="ECO:0000313" key="7">
    <source>
        <dbReference type="Proteomes" id="UP001341840"/>
    </source>
</evidence>
<dbReference type="Gene3D" id="3.30.360.10">
    <property type="entry name" value="Dihydrodipicolinate Reductase, domain 2"/>
    <property type="match status" value="1"/>
</dbReference>
<dbReference type="PANTHER" id="PTHR10836">
    <property type="entry name" value="GLYCERALDEHYDE 3-PHOSPHATE DEHYDROGENASE"/>
    <property type="match status" value="1"/>
</dbReference>
<dbReference type="CDD" id="cd05214">
    <property type="entry name" value="GAPDH_I_N"/>
    <property type="match status" value="1"/>
</dbReference>
<dbReference type="Gene3D" id="3.40.50.720">
    <property type="entry name" value="NAD(P)-binding Rossmann-like Domain"/>
    <property type="match status" value="1"/>
</dbReference>
<protein>
    <recommendedName>
        <fullName evidence="4">Glyceraldehyde-3-phosphate dehydrogenase</fullName>
        <ecNumber evidence="4">1.2.1.-</ecNumber>
    </recommendedName>
</protein>
<dbReference type="EC" id="1.2.1.-" evidence="4"/>
<dbReference type="PRINTS" id="PR00078">
    <property type="entry name" value="G3PDHDRGNASE"/>
</dbReference>
<dbReference type="Pfam" id="PF00044">
    <property type="entry name" value="Gp_dh_N"/>
    <property type="match status" value="1"/>
</dbReference>
<dbReference type="InterPro" id="IPR020829">
    <property type="entry name" value="GlycerAld_3-P_DH_cat"/>
</dbReference>
<dbReference type="PANTHER" id="PTHR10836:SF132">
    <property type="entry name" value="GLYCERALDEHYDE-3-PHOSPHATE DEHYDROGENASE"/>
    <property type="match status" value="1"/>
</dbReference>
<evidence type="ECO:0000256" key="1">
    <source>
        <dbReference type="ARBA" id="ARBA00007406"/>
    </source>
</evidence>
<dbReference type="PIRSF" id="PIRSF000149">
    <property type="entry name" value="GAP_DH"/>
    <property type="match status" value="1"/>
</dbReference>
<dbReference type="NCBIfam" id="TIGR01534">
    <property type="entry name" value="GAPDH-I"/>
    <property type="match status" value="1"/>
</dbReference>
<organism evidence="6 7">
    <name type="scientific">Stylosanthes scabra</name>
    <dbReference type="NCBI Taxonomy" id="79078"/>
    <lineage>
        <taxon>Eukaryota</taxon>
        <taxon>Viridiplantae</taxon>
        <taxon>Streptophyta</taxon>
        <taxon>Embryophyta</taxon>
        <taxon>Tracheophyta</taxon>
        <taxon>Spermatophyta</taxon>
        <taxon>Magnoliopsida</taxon>
        <taxon>eudicotyledons</taxon>
        <taxon>Gunneridae</taxon>
        <taxon>Pentapetalae</taxon>
        <taxon>rosids</taxon>
        <taxon>fabids</taxon>
        <taxon>Fabales</taxon>
        <taxon>Fabaceae</taxon>
        <taxon>Papilionoideae</taxon>
        <taxon>50 kb inversion clade</taxon>
        <taxon>dalbergioids sensu lato</taxon>
        <taxon>Dalbergieae</taxon>
        <taxon>Pterocarpus clade</taxon>
        <taxon>Stylosanthes</taxon>
    </lineage>
</organism>
<evidence type="ECO:0000259" key="5">
    <source>
        <dbReference type="SMART" id="SM00846"/>
    </source>
</evidence>